<proteinExistence type="predicted"/>
<name>A0A915JVX0_ROMCU</name>
<evidence type="ECO:0000313" key="2">
    <source>
        <dbReference type="WBParaSite" id="nRc.2.0.1.t29897-RA"/>
    </source>
</evidence>
<protein>
    <submittedName>
        <fullName evidence="2">Uncharacterized protein</fullName>
    </submittedName>
</protein>
<evidence type="ECO:0000313" key="1">
    <source>
        <dbReference type="Proteomes" id="UP000887565"/>
    </source>
</evidence>
<sequence length="105" mass="12054">FVANVIKHTKKRLATNHSVLEAVSVFIPKQLMATFTGDERLDYGHDHIRMLIDHYKNLNSDRQDAAAEWEEYKFCSFLQSKITGTFEHEITQNAGSTQPECPTIQ</sequence>
<dbReference type="WBParaSite" id="nRc.2.0.1.t29897-RA">
    <property type="protein sequence ID" value="nRc.2.0.1.t29897-RA"/>
    <property type="gene ID" value="nRc.2.0.1.g29897"/>
</dbReference>
<keyword evidence="1" id="KW-1185">Reference proteome</keyword>
<dbReference type="Proteomes" id="UP000887565">
    <property type="component" value="Unplaced"/>
</dbReference>
<organism evidence="1 2">
    <name type="scientific">Romanomermis culicivorax</name>
    <name type="common">Nematode worm</name>
    <dbReference type="NCBI Taxonomy" id="13658"/>
    <lineage>
        <taxon>Eukaryota</taxon>
        <taxon>Metazoa</taxon>
        <taxon>Ecdysozoa</taxon>
        <taxon>Nematoda</taxon>
        <taxon>Enoplea</taxon>
        <taxon>Dorylaimia</taxon>
        <taxon>Mermithida</taxon>
        <taxon>Mermithoidea</taxon>
        <taxon>Mermithidae</taxon>
        <taxon>Romanomermis</taxon>
    </lineage>
</organism>
<accession>A0A915JVX0</accession>
<dbReference type="AlphaFoldDB" id="A0A915JVX0"/>
<reference evidence="2" key="1">
    <citation type="submission" date="2022-11" db="UniProtKB">
        <authorList>
            <consortium name="WormBaseParasite"/>
        </authorList>
    </citation>
    <scope>IDENTIFICATION</scope>
</reference>